<name>A0ABN2P6H7_9ACTN</name>
<organism evidence="3 4">
    <name type="scientific">Streptomyces sodiiphilus</name>
    <dbReference type="NCBI Taxonomy" id="226217"/>
    <lineage>
        <taxon>Bacteria</taxon>
        <taxon>Bacillati</taxon>
        <taxon>Actinomycetota</taxon>
        <taxon>Actinomycetes</taxon>
        <taxon>Kitasatosporales</taxon>
        <taxon>Streptomycetaceae</taxon>
        <taxon>Streptomyces</taxon>
    </lineage>
</organism>
<feature type="compositionally biased region" description="Basic and acidic residues" evidence="1">
    <location>
        <begin position="1"/>
        <end position="10"/>
    </location>
</feature>
<dbReference type="Gene3D" id="2.30.30.440">
    <property type="entry name" value="Domain of unknown function DUF1918"/>
    <property type="match status" value="1"/>
</dbReference>
<evidence type="ECO:0000313" key="3">
    <source>
        <dbReference type="EMBL" id="GAA1913083.1"/>
    </source>
</evidence>
<gene>
    <name evidence="3" type="ORF">GCM10009716_23450</name>
</gene>
<dbReference type="Proteomes" id="UP001501303">
    <property type="component" value="Unassembled WGS sequence"/>
</dbReference>
<dbReference type="Pfam" id="PF08940">
    <property type="entry name" value="DUF1918"/>
    <property type="match status" value="1"/>
</dbReference>
<comment type="caution">
    <text evidence="3">The sequence shown here is derived from an EMBL/GenBank/DDBJ whole genome shotgun (WGS) entry which is preliminary data.</text>
</comment>
<protein>
    <recommendedName>
        <fullName evidence="2">DUF1918 domain-containing protein</fullName>
    </recommendedName>
</protein>
<evidence type="ECO:0000256" key="1">
    <source>
        <dbReference type="SAM" id="MobiDB-lite"/>
    </source>
</evidence>
<sequence>MKAEVGDHLIVESPVTGKPRREGEIVGLHHENGEPPYDVRWTDNDHVSVVFPGPDAHIQHHTDRPDVPGSS</sequence>
<accession>A0ABN2P6H7</accession>
<proteinExistence type="predicted"/>
<reference evidence="3 4" key="1">
    <citation type="journal article" date="2019" name="Int. J. Syst. Evol. Microbiol.">
        <title>The Global Catalogue of Microorganisms (GCM) 10K type strain sequencing project: providing services to taxonomists for standard genome sequencing and annotation.</title>
        <authorList>
            <consortium name="The Broad Institute Genomics Platform"/>
            <consortium name="The Broad Institute Genome Sequencing Center for Infectious Disease"/>
            <person name="Wu L."/>
            <person name="Ma J."/>
        </authorList>
    </citation>
    <scope>NUCLEOTIDE SEQUENCE [LARGE SCALE GENOMIC DNA]</scope>
    <source>
        <strain evidence="3 4">JCM 13581</strain>
    </source>
</reference>
<dbReference type="EMBL" id="BAAAMJ010000021">
    <property type="protein sequence ID" value="GAA1913083.1"/>
    <property type="molecule type" value="Genomic_DNA"/>
</dbReference>
<feature type="domain" description="DUF1918" evidence="2">
    <location>
        <begin position="1"/>
        <end position="58"/>
    </location>
</feature>
<evidence type="ECO:0000259" key="2">
    <source>
        <dbReference type="Pfam" id="PF08940"/>
    </source>
</evidence>
<dbReference type="InterPro" id="IPR015035">
    <property type="entry name" value="DUF1918"/>
</dbReference>
<feature type="region of interest" description="Disordered" evidence="1">
    <location>
        <begin position="1"/>
        <end position="21"/>
    </location>
</feature>
<dbReference type="SUPFAM" id="SSF50118">
    <property type="entry name" value="Cell growth inhibitor/plasmid maintenance toxic component"/>
    <property type="match status" value="1"/>
</dbReference>
<evidence type="ECO:0000313" key="4">
    <source>
        <dbReference type="Proteomes" id="UP001501303"/>
    </source>
</evidence>
<keyword evidence="4" id="KW-1185">Reference proteome</keyword>